<protein>
    <submittedName>
        <fullName evidence="2">Uncharacterized protein</fullName>
    </submittedName>
</protein>
<dbReference type="AlphaFoldDB" id="A0A1Y1SZN0"/>
<dbReference type="STRING" id="1185767.IIF7_19434"/>
<keyword evidence="1" id="KW-0472">Membrane</keyword>
<dbReference type="Proteomes" id="UP000192746">
    <property type="component" value="Unassembled WGS sequence"/>
</dbReference>
<dbReference type="OrthoDB" id="676730at2"/>
<feature type="transmembrane region" description="Helical" evidence="1">
    <location>
        <begin position="6"/>
        <end position="23"/>
    </location>
</feature>
<dbReference type="EMBL" id="ARYN01000027">
    <property type="protein sequence ID" value="ORL43703.1"/>
    <property type="molecule type" value="Genomic_DNA"/>
</dbReference>
<accession>A0A1Y1SZN0</accession>
<reference evidence="2 3" key="1">
    <citation type="submission" date="2013-04" db="EMBL/GenBank/DDBJ databases">
        <title>Zunongwangia sp. 22II14-10F7 Genome Sequencing.</title>
        <authorList>
            <person name="Lai Q."/>
            <person name="Shao Z."/>
        </authorList>
    </citation>
    <scope>NUCLEOTIDE SEQUENCE [LARGE SCALE GENOMIC DNA]</scope>
    <source>
        <strain evidence="2 3">22II14-10F7</strain>
    </source>
</reference>
<gene>
    <name evidence="2" type="ORF">IIF7_19434</name>
</gene>
<sequence>MKNKKLTYLLLPLVLIIWGYLIYKVVIGLAGNDTDIVPSQTHSLGTIQDTFRTESNETFMLKDVERDPFLNISYRKKLENKTGKITRKKVSWPEIKYMGLVSNEKDKKMIGLIEIEGNNFFFEKGDSYQDVTLIKIDPSRVVLTYQGGRKVYSKS</sequence>
<dbReference type="RefSeq" id="WP_084843349.1">
    <property type="nucleotide sequence ID" value="NZ_ARYN01000027.1"/>
</dbReference>
<evidence type="ECO:0000313" key="3">
    <source>
        <dbReference type="Proteomes" id="UP000192746"/>
    </source>
</evidence>
<organism evidence="2 3">
    <name type="scientific">Zunongwangia atlantica 22II14-10F7</name>
    <dbReference type="NCBI Taxonomy" id="1185767"/>
    <lineage>
        <taxon>Bacteria</taxon>
        <taxon>Pseudomonadati</taxon>
        <taxon>Bacteroidota</taxon>
        <taxon>Flavobacteriia</taxon>
        <taxon>Flavobacteriales</taxon>
        <taxon>Flavobacteriaceae</taxon>
        <taxon>Zunongwangia</taxon>
    </lineage>
</organism>
<evidence type="ECO:0000313" key="2">
    <source>
        <dbReference type="EMBL" id="ORL43703.1"/>
    </source>
</evidence>
<comment type="caution">
    <text evidence="2">The sequence shown here is derived from an EMBL/GenBank/DDBJ whole genome shotgun (WGS) entry which is preliminary data.</text>
</comment>
<name>A0A1Y1SZN0_9FLAO</name>
<evidence type="ECO:0000256" key="1">
    <source>
        <dbReference type="SAM" id="Phobius"/>
    </source>
</evidence>
<keyword evidence="1" id="KW-1133">Transmembrane helix</keyword>
<keyword evidence="1" id="KW-0812">Transmembrane</keyword>
<proteinExistence type="predicted"/>
<keyword evidence="3" id="KW-1185">Reference proteome</keyword>